<proteinExistence type="predicted"/>
<gene>
    <name evidence="1" type="ORF">LCGC14_0389800</name>
</gene>
<organism evidence="1">
    <name type="scientific">marine sediment metagenome</name>
    <dbReference type="NCBI Taxonomy" id="412755"/>
    <lineage>
        <taxon>unclassified sequences</taxon>
        <taxon>metagenomes</taxon>
        <taxon>ecological metagenomes</taxon>
    </lineage>
</organism>
<evidence type="ECO:0000313" key="1">
    <source>
        <dbReference type="EMBL" id="KKN74563.1"/>
    </source>
</evidence>
<reference evidence="1" key="1">
    <citation type="journal article" date="2015" name="Nature">
        <title>Complex archaea that bridge the gap between prokaryotes and eukaryotes.</title>
        <authorList>
            <person name="Spang A."/>
            <person name="Saw J.H."/>
            <person name="Jorgensen S.L."/>
            <person name="Zaremba-Niedzwiedzka K."/>
            <person name="Martijn J."/>
            <person name="Lind A.E."/>
            <person name="van Eijk R."/>
            <person name="Schleper C."/>
            <person name="Guy L."/>
            <person name="Ettema T.J."/>
        </authorList>
    </citation>
    <scope>NUCLEOTIDE SEQUENCE</scope>
</reference>
<sequence length="99" mass="11322">MGTPAHDYTKSAIGPYTHTHLSVFDFDEVWGEICDIMQLDVPFKVSQLVDKTKCLRHLKPRGQQEIIREVLAAVEAQRNPTPDGKYAQVIRRGKVCWEL</sequence>
<protein>
    <submittedName>
        <fullName evidence="1">Uncharacterized protein</fullName>
    </submittedName>
</protein>
<comment type="caution">
    <text evidence="1">The sequence shown here is derived from an EMBL/GenBank/DDBJ whole genome shotgun (WGS) entry which is preliminary data.</text>
</comment>
<dbReference type="EMBL" id="LAZR01000324">
    <property type="protein sequence ID" value="KKN74563.1"/>
    <property type="molecule type" value="Genomic_DNA"/>
</dbReference>
<dbReference type="AlphaFoldDB" id="A0A0F9W909"/>
<accession>A0A0F9W909</accession>
<name>A0A0F9W909_9ZZZZ</name>